<keyword evidence="2" id="KW-0805">Transcription regulation</keyword>
<evidence type="ECO:0000256" key="6">
    <source>
        <dbReference type="PROSITE-ProRule" id="PRU00267"/>
    </source>
</evidence>
<dbReference type="PANTHER" id="PTHR45803:SF5">
    <property type="entry name" value="SOX100B"/>
    <property type="match status" value="1"/>
</dbReference>
<dbReference type="GO" id="GO:0000981">
    <property type="term" value="F:DNA-binding transcription factor activity, RNA polymerase II-specific"/>
    <property type="evidence" value="ECO:0007669"/>
    <property type="project" value="TreeGrafter"/>
</dbReference>
<dbReference type="AlphaFoldDB" id="A0A6A6QUK8"/>
<evidence type="ECO:0000313" key="10">
    <source>
        <dbReference type="Proteomes" id="UP000799750"/>
    </source>
</evidence>
<dbReference type="SUPFAM" id="SSF47095">
    <property type="entry name" value="HMG-box"/>
    <property type="match status" value="1"/>
</dbReference>
<dbReference type="GO" id="GO:0000978">
    <property type="term" value="F:RNA polymerase II cis-regulatory region sequence-specific DNA binding"/>
    <property type="evidence" value="ECO:0007669"/>
    <property type="project" value="TreeGrafter"/>
</dbReference>
<evidence type="ECO:0000256" key="4">
    <source>
        <dbReference type="ARBA" id="ARBA00023163"/>
    </source>
</evidence>
<dbReference type="Proteomes" id="UP000799750">
    <property type="component" value="Unassembled WGS sequence"/>
</dbReference>
<sequence>MVQQPPTPPNGSAELQYGLHHLVQHNAGRNLQYDGQEGQYLSRQGSHYGSPAPMFHDLSSQNSGEHFQNQHFDTGGYPEPHSNDMGLGIHYPGYYQHDGQYNGIQYSQHGMLSGSPPTPRSATDHSDAGRYTRSGRSIARSGSPRVSKSRPKPSPKPKKAKAPKADKPKTPKLTAPLSILTKNYDNIPVRNMEEWVNRPPDVRRKEVEKRNGYVTRPMNSFMLYRSAYAERTKQWCLQNNHQVVSSVSGESWPMEPAEVRELYNDYAKIERINHQNAHPTYKFSPSKAATVARKRKGEYSDDDDEPSDLDDPDADWGPPGHRKEAGYPSNSNLTSGLNNRYFGPNGGLNRSSWEANNEGKPLPVPMGQSDLYGQYYQTTIHQNMTVPGMEDVHMRKMGTPGSMQFSQGPSLIGLPGGQTSDLLQQLHSHAGTPSDEPQVDPMLLAYDDRGLGVQTGHLVDGGTLLDQNSDFKFDNGHYGMMERELDQDSVHSLLTGDSGQGEYHPDAWQVDPTIPQMEHGSEFDKWMDDHHAS</sequence>
<dbReference type="InterPro" id="IPR050917">
    <property type="entry name" value="SOX_TF"/>
</dbReference>
<dbReference type="CDD" id="cd01389">
    <property type="entry name" value="HMG-box_ROX1-like"/>
    <property type="match status" value="1"/>
</dbReference>
<feature type="region of interest" description="Disordered" evidence="7">
    <location>
        <begin position="105"/>
        <end position="177"/>
    </location>
</feature>
<dbReference type="GO" id="GO:0005634">
    <property type="term" value="C:nucleus"/>
    <property type="evidence" value="ECO:0007669"/>
    <property type="project" value="UniProtKB-SubCell"/>
</dbReference>
<keyword evidence="5 6" id="KW-0539">Nucleus</keyword>
<evidence type="ECO:0000256" key="7">
    <source>
        <dbReference type="SAM" id="MobiDB-lite"/>
    </source>
</evidence>
<evidence type="ECO:0000259" key="8">
    <source>
        <dbReference type="PROSITE" id="PS50118"/>
    </source>
</evidence>
<dbReference type="OrthoDB" id="2307332at2759"/>
<feature type="compositionally biased region" description="Polar residues" evidence="7">
    <location>
        <begin position="328"/>
        <end position="338"/>
    </location>
</feature>
<dbReference type="InterPro" id="IPR036910">
    <property type="entry name" value="HMG_box_dom_sf"/>
</dbReference>
<evidence type="ECO:0000256" key="5">
    <source>
        <dbReference type="ARBA" id="ARBA00023242"/>
    </source>
</evidence>
<dbReference type="InterPro" id="IPR009071">
    <property type="entry name" value="HMG_box_dom"/>
</dbReference>
<evidence type="ECO:0000256" key="1">
    <source>
        <dbReference type="ARBA" id="ARBA00004123"/>
    </source>
</evidence>
<protein>
    <recommendedName>
        <fullName evidence="8">HMG box domain-containing protein</fullName>
    </recommendedName>
</protein>
<evidence type="ECO:0000256" key="2">
    <source>
        <dbReference type="ARBA" id="ARBA00023015"/>
    </source>
</evidence>
<dbReference type="EMBL" id="MU004188">
    <property type="protein sequence ID" value="KAF2496085.1"/>
    <property type="molecule type" value="Genomic_DNA"/>
</dbReference>
<keyword evidence="4" id="KW-0804">Transcription</keyword>
<dbReference type="Gene3D" id="1.10.30.10">
    <property type="entry name" value="High mobility group box domain"/>
    <property type="match status" value="1"/>
</dbReference>
<keyword evidence="10" id="KW-1185">Reference proteome</keyword>
<organism evidence="9 10">
    <name type="scientific">Lophium mytilinum</name>
    <dbReference type="NCBI Taxonomy" id="390894"/>
    <lineage>
        <taxon>Eukaryota</taxon>
        <taxon>Fungi</taxon>
        <taxon>Dikarya</taxon>
        <taxon>Ascomycota</taxon>
        <taxon>Pezizomycotina</taxon>
        <taxon>Dothideomycetes</taxon>
        <taxon>Pleosporomycetidae</taxon>
        <taxon>Mytilinidiales</taxon>
        <taxon>Mytilinidiaceae</taxon>
        <taxon>Lophium</taxon>
    </lineage>
</organism>
<proteinExistence type="predicted"/>
<feature type="region of interest" description="Disordered" evidence="7">
    <location>
        <begin position="277"/>
        <end position="343"/>
    </location>
</feature>
<dbReference type="PANTHER" id="PTHR45803">
    <property type="entry name" value="SOX100B"/>
    <property type="match status" value="1"/>
</dbReference>
<comment type="subcellular location">
    <subcellularLocation>
        <location evidence="1">Nucleus</location>
    </subcellularLocation>
</comment>
<feature type="DNA-binding region" description="HMG box" evidence="6">
    <location>
        <begin position="214"/>
        <end position="282"/>
    </location>
</feature>
<reference evidence="9" key="1">
    <citation type="journal article" date="2020" name="Stud. Mycol.">
        <title>101 Dothideomycetes genomes: a test case for predicting lifestyles and emergence of pathogens.</title>
        <authorList>
            <person name="Haridas S."/>
            <person name="Albert R."/>
            <person name="Binder M."/>
            <person name="Bloem J."/>
            <person name="Labutti K."/>
            <person name="Salamov A."/>
            <person name="Andreopoulos B."/>
            <person name="Baker S."/>
            <person name="Barry K."/>
            <person name="Bills G."/>
            <person name="Bluhm B."/>
            <person name="Cannon C."/>
            <person name="Castanera R."/>
            <person name="Culley D."/>
            <person name="Daum C."/>
            <person name="Ezra D."/>
            <person name="Gonzalez J."/>
            <person name="Henrissat B."/>
            <person name="Kuo A."/>
            <person name="Liang C."/>
            <person name="Lipzen A."/>
            <person name="Lutzoni F."/>
            <person name="Magnuson J."/>
            <person name="Mondo S."/>
            <person name="Nolan M."/>
            <person name="Ohm R."/>
            <person name="Pangilinan J."/>
            <person name="Park H.-J."/>
            <person name="Ramirez L."/>
            <person name="Alfaro M."/>
            <person name="Sun H."/>
            <person name="Tritt A."/>
            <person name="Yoshinaga Y."/>
            <person name="Zwiers L.-H."/>
            <person name="Turgeon B."/>
            <person name="Goodwin S."/>
            <person name="Spatafora J."/>
            <person name="Crous P."/>
            <person name="Grigoriev I."/>
        </authorList>
    </citation>
    <scope>NUCLEOTIDE SEQUENCE</scope>
    <source>
        <strain evidence="9">CBS 269.34</strain>
    </source>
</reference>
<dbReference type="PROSITE" id="PS50118">
    <property type="entry name" value="HMG_BOX_2"/>
    <property type="match status" value="1"/>
</dbReference>
<accession>A0A6A6QUK8</accession>
<evidence type="ECO:0000256" key="3">
    <source>
        <dbReference type="ARBA" id="ARBA00023125"/>
    </source>
</evidence>
<name>A0A6A6QUK8_9PEZI</name>
<feature type="domain" description="HMG box" evidence="8">
    <location>
        <begin position="214"/>
        <end position="282"/>
    </location>
</feature>
<gene>
    <name evidence="9" type="ORF">BU16DRAFT_549703</name>
</gene>
<evidence type="ECO:0000313" key="9">
    <source>
        <dbReference type="EMBL" id="KAF2496085.1"/>
    </source>
</evidence>
<keyword evidence="3 6" id="KW-0238">DNA-binding</keyword>
<feature type="compositionally biased region" description="Acidic residues" evidence="7">
    <location>
        <begin position="300"/>
        <end position="314"/>
    </location>
</feature>
<dbReference type="Pfam" id="PF00505">
    <property type="entry name" value="HMG_box"/>
    <property type="match status" value="1"/>
</dbReference>
<feature type="compositionally biased region" description="Basic residues" evidence="7">
    <location>
        <begin position="147"/>
        <end position="162"/>
    </location>
</feature>